<organism evidence="1">
    <name type="scientific">Arundo donax</name>
    <name type="common">Giant reed</name>
    <name type="synonym">Donax arundinaceus</name>
    <dbReference type="NCBI Taxonomy" id="35708"/>
    <lineage>
        <taxon>Eukaryota</taxon>
        <taxon>Viridiplantae</taxon>
        <taxon>Streptophyta</taxon>
        <taxon>Embryophyta</taxon>
        <taxon>Tracheophyta</taxon>
        <taxon>Spermatophyta</taxon>
        <taxon>Magnoliopsida</taxon>
        <taxon>Liliopsida</taxon>
        <taxon>Poales</taxon>
        <taxon>Poaceae</taxon>
        <taxon>PACMAD clade</taxon>
        <taxon>Arundinoideae</taxon>
        <taxon>Arundineae</taxon>
        <taxon>Arundo</taxon>
    </lineage>
</organism>
<protein>
    <submittedName>
        <fullName evidence="1">Uncharacterized protein</fullName>
    </submittedName>
</protein>
<reference evidence="1" key="1">
    <citation type="submission" date="2014-09" db="EMBL/GenBank/DDBJ databases">
        <authorList>
            <person name="Magalhaes I.L.F."/>
            <person name="Oliveira U."/>
            <person name="Santos F.R."/>
            <person name="Vidigal T.H.D.A."/>
            <person name="Brescovit A.D."/>
            <person name="Santos A.J."/>
        </authorList>
    </citation>
    <scope>NUCLEOTIDE SEQUENCE</scope>
    <source>
        <tissue evidence="1">Shoot tissue taken approximately 20 cm above the soil surface</tissue>
    </source>
</reference>
<dbReference type="AlphaFoldDB" id="A0A0A9C2H1"/>
<proteinExistence type="predicted"/>
<name>A0A0A9C2H1_ARUDO</name>
<dbReference type="EMBL" id="GBRH01229272">
    <property type="protein sequence ID" value="JAD68623.1"/>
    <property type="molecule type" value="Transcribed_RNA"/>
</dbReference>
<accession>A0A0A9C2H1</accession>
<evidence type="ECO:0000313" key="1">
    <source>
        <dbReference type="EMBL" id="JAD68623.1"/>
    </source>
</evidence>
<reference evidence="1" key="2">
    <citation type="journal article" date="2015" name="Data Brief">
        <title>Shoot transcriptome of the giant reed, Arundo donax.</title>
        <authorList>
            <person name="Barrero R.A."/>
            <person name="Guerrero F.D."/>
            <person name="Moolhuijzen P."/>
            <person name="Goolsby J.A."/>
            <person name="Tidwell J."/>
            <person name="Bellgard S.E."/>
            <person name="Bellgard M.I."/>
        </authorList>
    </citation>
    <scope>NUCLEOTIDE SEQUENCE</scope>
    <source>
        <tissue evidence="1">Shoot tissue taken approximately 20 cm above the soil surface</tissue>
    </source>
</reference>
<sequence>MFLVLSQQLVISFCNKLSYYGSIFD</sequence>